<protein>
    <submittedName>
        <fullName evidence="1">Unannotated protein</fullName>
    </submittedName>
</protein>
<reference evidence="1" key="1">
    <citation type="submission" date="2020-05" db="EMBL/GenBank/DDBJ databases">
        <authorList>
            <person name="Chiriac C."/>
            <person name="Salcher M."/>
            <person name="Ghai R."/>
            <person name="Kavagutti S V."/>
        </authorList>
    </citation>
    <scope>NUCLEOTIDE SEQUENCE</scope>
</reference>
<dbReference type="EMBL" id="CAEZSF010000051">
    <property type="protein sequence ID" value="CAB4535506.1"/>
    <property type="molecule type" value="Genomic_DNA"/>
</dbReference>
<gene>
    <name evidence="1" type="ORF">UFOPK1358_00711</name>
</gene>
<proteinExistence type="predicted"/>
<dbReference type="AlphaFoldDB" id="A0A6J6B9I5"/>
<accession>A0A6J6B9I5</accession>
<name>A0A6J6B9I5_9ZZZZ</name>
<organism evidence="1">
    <name type="scientific">freshwater metagenome</name>
    <dbReference type="NCBI Taxonomy" id="449393"/>
    <lineage>
        <taxon>unclassified sequences</taxon>
        <taxon>metagenomes</taxon>
        <taxon>ecological metagenomes</taxon>
    </lineage>
</organism>
<evidence type="ECO:0000313" key="1">
    <source>
        <dbReference type="EMBL" id="CAB4535506.1"/>
    </source>
</evidence>
<sequence length="142" mass="15328">MFDRPEQDCRYQSTVLAHLVHHCIRGASQQNVLKNPGNFILDTGATKQVLVSLTFPQAKPWACPCAARATLYSVAAVFRSEFVFKMKWLVPTLFVVVPNDVVRAGNHTTGASGADASVDDLGLELLPLICPAGRSGGNEFLG</sequence>